<evidence type="ECO:0000256" key="4">
    <source>
        <dbReference type="ARBA" id="ARBA00022827"/>
    </source>
</evidence>
<evidence type="ECO:0000259" key="10">
    <source>
        <dbReference type="Pfam" id="PF01494"/>
    </source>
</evidence>
<evidence type="ECO:0000256" key="6">
    <source>
        <dbReference type="ARBA" id="ARBA00023002"/>
    </source>
</evidence>
<dbReference type="EC" id="1.14.13.9" evidence="9"/>
<dbReference type="PANTHER" id="PTHR46028">
    <property type="entry name" value="KYNURENINE 3-MONOOXYGENASE"/>
    <property type="match status" value="1"/>
</dbReference>
<dbReference type="Pfam" id="PF01494">
    <property type="entry name" value="FAD_binding_3"/>
    <property type="match status" value="2"/>
</dbReference>
<dbReference type="SUPFAM" id="SSF51905">
    <property type="entry name" value="FAD/NAD(P)-binding domain"/>
    <property type="match status" value="1"/>
</dbReference>
<sequence length="473" mass="51892">MSAQREITLVGAGLVGALLATLLAQRGFRVNVFERRPDPRLHGFIGGRSINLALAERGWHGLRVAGLSDVIAPIAVMMRGRLVHDAAGNTNLQRYGRDDSEVIWSVSRGQLNCVLLDAAEQAGARIHFDQRLDTVDWDARRLHLRSEADNVSRTHDAGLLLGADGAGSALRQAMARLADLGERLEPLGHGYKELEIPPLPQLPEAALTPALREARARGELFAMEPHALHIWPRGSYMCIALPNAEGSFTVTLFLPGEAKNGVPGFDALTSREAVETFFRRDFADAVPLMPEYLDDFMRNPTGLLATLYLERWHVDGQALLLGDAAHAIVPFHGQGMNCGFEDAVELAGLLAADSRDPAGVFAEFQRRRKPNSDAIAAMALDNYIEMRDRVDDPDYLLMRELERTLAARHPDRYQPRYALVTFTRLPYAFARERGAQQTALLRELVRGKASLAQIDLAAADAAVLACLPPLPAA</sequence>
<evidence type="ECO:0000256" key="5">
    <source>
        <dbReference type="ARBA" id="ARBA00022857"/>
    </source>
</evidence>
<dbReference type="HAMAP" id="MF_01971">
    <property type="entry name" value="Kynurenine_monooxygenase"/>
    <property type="match status" value="1"/>
</dbReference>
<reference evidence="11" key="1">
    <citation type="submission" date="2022-07" db="EMBL/GenBank/DDBJ databases">
        <title>Tahibacter sp., a new gammaproteobacterium isolated from the silt sample collected at pig farm.</title>
        <authorList>
            <person name="Chen H."/>
        </authorList>
    </citation>
    <scope>NUCLEOTIDE SEQUENCE</scope>
    <source>
        <strain evidence="11">P2K</strain>
    </source>
</reference>
<dbReference type="GO" id="GO:0004497">
    <property type="term" value="F:monooxygenase activity"/>
    <property type="evidence" value="ECO:0007669"/>
    <property type="project" value="UniProtKB-KW"/>
</dbReference>
<keyword evidence="4 9" id="KW-0274">FAD</keyword>
<keyword evidence="6 9" id="KW-0560">Oxidoreductase</keyword>
<evidence type="ECO:0000256" key="1">
    <source>
        <dbReference type="ARBA" id="ARBA00001974"/>
    </source>
</evidence>
<evidence type="ECO:0000256" key="9">
    <source>
        <dbReference type="HAMAP-Rule" id="MF_01971"/>
    </source>
</evidence>
<evidence type="ECO:0000256" key="2">
    <source>
        <dbReference type="ARBA" id="ARBA00022630"/>
    </source>
</evidence>
<dbReference type="EMBL" id="JANFQO010000025">
    <property type="protein sequence ID" value="MCQ4167117.1"/>
    <property type="molecule type" value="Genomic_DNA"/>
</dbReference>
<accession>A0ABT1QXV8</accession>
<proteinExistence type="inferred from homology"/>
<dbReference type="InterPro" id="IPR036188">
    <property type="entry name" value="FAD/NAD-bd_sf"/>
</dbReference>
<comment type="caution">
    <text evidence="11">The sequence shown here is derived from an EMBL/GenBank/DDBJ whole genome shotgun (WGS) entry which is preliminary data.</text>
</comment>
<evidence type="ECO:0000313" key="11">
    <source>
        <dbReference type="EMBL" id="MCQ4167117.1"/>
    </source>
</evidence>
<keyword evidence="12" id="KW-1185">Reference proteome</keyword>
<comment type="cofactor">
    <cofactor evidence="1 9">
        <name>FAD</name>
        <dbReference type="ChEBI" id="CHEBI:57692"/>
    </cofactor>
</comment>
<protein>
    <recommendedName>
        <fullName evidence="9">Kynurenine 3-monooxygenase</fullName>
        <ecNumber evidence="9">1.14.13.9</ecNumber>
    </recommendedName>
    <alternativeName>
        <fullName evidence="9">Kynurenine 3-hydroxylase</fullName>
    </alternativeName>
</protein>
<feature type="domain" description="FAD-binding" evidence="10">
    <location>
        <begin position="7"/>
        <end position="174"/>
    </location>
</feature>
<comment type="function">
    <text evidence="9">Catalyzes the hydroxylation of L-kynurenine (L-Kyn) to form 3-hydroxy-L-kynurenine (L-3OHKyn). Required for synthesis of quinolinic acid.</text>
</comment>
<dbReference type="Gene3D" id="3.50.50.60">
    <property type="entry name" value="FAD/NAD(P)-binding domain"/>
    <property type="match status" value="1"/>
</dbReference>
<evidence type="ECO:0000256" key="7">
    <source>
        <dbReference type="ARBA" id="ARBA00023033"/>
    </source>
</evidence>
<dbReference type="PRINTS" id="PR00420">
    <property type="entry name" value="RNGMNOXGNASE"/>
</dbReference>
<dbReference type="PANTHER" id="PTHR46028:SF2">
    <property type="entry name" value="KYNURENINE 3-MONOOXYGENASE"/>
    <property type="match status" value="1"/>
</dbReference>
<feature type="domain" description="FAD-binding" evidence="10">
    <location>
        <begin position="306"/>
        <end position="358"/>
    </location>
</feature>
<comment type="pathway">
    <text evidence="9">Cofactor biosynthesis; NAD(+) biosynthesis; quinolinate from L-kynurenine: step 1/3.</text>
</comment>
<dbReference type="Proteomes" id="UP001165498">
    <property type="component" value="Unassembled WGS sequence"/>
</dbReference>
<evidence type="ECO:0000313" key="12">
    <source>
        <dbReference type="Proteomes" id="UP001165498"/>
    </source>
</evidence>
<comment type="similarity">
    <text evidence="9">Belongs to the aromatic-ring hydroxylase family. KMO subfamily.</text>
</comment>
<keyword evidence="5 9" id="KW-0521">NADP</keyword>
<comment type="catalytic activity">
    <reaction evidence="8 9">
        <text>L-kynurenine + NADPH + O2 + H(+) = 3-hydroxy-L-kynurenine + NADP(+) + H2O</text>
        <dbReference type="Rhea" id="RHEA:20545"/>
        <dbReference type="ChEBI" id="CHEBI:15377"/>
        <dbReference type="ChEBI" id="CHEBI:15378"/>
        <dbReference type="ChEBI" id="CHEBI:15379"/>
        <dbReference type="ChEBI" id="CHEBI:57783"/>
        <dbReference type="ChEBI" id="CHEBI:57959"/>
        <dbReference type="ChEBI" id="CHEBI:58125"/>
        <dbReference type="ChEBI" id="CHEBI:58349"/>
        <dbReference type="EC" id="1.14.13.9"/>
    </reaction>
</comment>
<evidence type="ECO:0000256" key="8">
    <source>
        <dbReference type="ARBA" id="ARBA00047818"/>
    </source>
</evidence>
<keyword evidence="7 9" id="KW-0503">Monooxygenase</keyword>
<dbReference type="InterPro" id="IPR002938">
    <property type="entry name" value="FAD-bd"/>
</dbReference>
<keyword evidence="3 9" id="KW-0662">Pyridine nucleotide biosynthesis</keyword>
<dbReference type="RefSeq" id="WP_255916305.1">
    <property type="nucleotide sequence ID" value="NZ_JANFQO010000025.1"/>
</dbReference>
<dbReference type="InterPro" id="IPR027545">
    <property type="entry name" value="Kynurenine_monooxygenase"/>
</dbReference>
<organism evidence="11 12">
    <name type="scientific">Tahibacter harae</name>
    <dbReference type="NCBI Taxonomy" id="2963937"/>
    <lineage>
        <taxon>Bacteria</taxon>
        <taxon>Pseudomonadati</taxon>
        <taxon>Pseudomonadota</taxon>
        <taxon>Gammaproteobacteria</taxon>
        <taxon>Lysobacterales</taxon>
        <taxon>Rhodanobacteraceae</taxon>
        <taxon>Tahibacter</taxon>
    </lineage>
</organism>
<name>A0ABT1QXV8_9GAMM</name>
<keyword evidence="2 9" id="KW-0285">Flavoprotein</keyword>
<gene>
    <name evidence="9" type="primary">kmo</name>
    <name evidence="11" type="ORF">NM961_20570</name>
</gene>
<evidence type="ECO:0000256" key="3">
    <source>
        <dbReference type="ARBA" id="ARBA00022642"/>
    </source>
</evidence>